<dbReference type="EMBL" id="UINC01183777">
    <property type="protein sequence ID" value="SVD94687.1"/>
    <property type="molecule type" value="Genomic_DNA"/>
</dbReference>
<protein>
    <submittedName>
        <fullName evidence="1">Uncharacterized protein</fullName>
    </submittedName>
</protein>
<gene>
    <name evidence="1" type="ORF">METZ01_LOCUS447541</name>
</gene>
<accession>A0A382ZGM5</accession>
<dbReference type="AlphaFoldDB" id="A0A382ZGM5"/>
<evidence type="ECO:0000313" key="1">
    <source>
        <dbReference type="EMBL" id="SVD94687.1"/>
    </source>
</evidence>
<sequence>MQEGIHSIGPHGFRAVALDSEGNRVALHSNTDA</sequence>
<name>A0A382ZGM5_9ZZZZ</name>
<reference evidence="1" key="1">
    <citation type="submission" date="2018-05" db="EMBL/GenBank/DDBJ databases">
        <authorList>
            <person name="Lanie J.A."/>
            <person name="Ng W.-L."/>
            <person name="Kazmierczak K.M."/>
            <person name="Andrzejewski T.M."/>
            <person name="Davidsen T.M."/>
            <person name="Wayne K.J."/>
            <person name="Tettelin H."/>
            <person name="Glass J.I."/>
            <person name="Rusch D."/>
            <person name="Podicherti R."/>
            <person name="Tsui H.-C.T."/>
            <person name="Winkler M.E."/>
        </authorList>
    </citation>
    <scope>NUCLEOTIDE SEQUENCE</scope>
</reference>
<proteinExistence type="predicted"/>
<organism evidence="1">
    <name type="scientific">marine metagenome</name>
    <dbReference type="NCBI Taxonomy" id="408172"/>
    <lineage>
        <taxon>unclassified sequences</taxon>
        <taxon>metagenomes</taxon>
        <taxon>ecological metagenomes</taxon>
    </lineage>
</organism>